<feature type="non-terminal residue" evidence="4">
    <location>
        <position position="1"/>
    </location>
</feature>
<evidence type="ECO:0000259" key="3">
    <source>
        <dbReference type="PROSITE" id="PS51462"/>
    </source>
</evidence>
<protein>
    <submittedName>
        <fullName evidence="4">ADP-ribose pyrophosphatase</fullName>
    </submittedName>
</protein>
<name>A0A2M7LK81_9BACT</name>
<evidence type="ECO:0000313" key="5">
    <source>
        <dbReference type="Proteomes" id="UP000228500"/>
    </source>
</evidence>
<comment type="caution">
    <text evidence="4">The sequence shown here is derived from an EMBL/GenBank/DDBJ whole genome shotgun (WGS) entry which is preliminary data.</text>
</comment>
<dbReference type="SUPFAM" id="SSF55811">
    <property type="entry name" value="Nudix"/>
    <property type="match status" value="1"/>
</dbReference>
<dbReference type="PANTHER" id="PTHR43046">
    <property type="entry name" value="GDP-MANNOSE MANNOSYL HYDROLASE"/>
    <property type="match status" value="1"/>
</dbReference>
<dbReference type="PROSITE" id="PS00893">
    <property type="entry name" value="NUDIX_BOX"/>
    <property type="match status" value="1"/>
</dbReference>
<dbReference type="Gene3D" id="3.90.79.10">
    <property type="entry name" value="Nucleoside Triphosphate Pyrophosphohydrolase"/>
    <property type="match status" value="1"/>
</dbReference>
<dbReference type="InterPro" id="IPR020084">
    <property type="entry name" value="NUDIX_hydrolase_CS"/>
</dbReference>
<keyword evidence="2" id="KW-0378">Hydrolase</keyword>
<organism evidence="4 5">
    <name type="scientific">Candidatus Roizmanbacteria bacterium CG_4_10_14_3_um_filter_39_13</name>
    <dbReference type="NCBI Taxonomy" id="1974831"/>
    <lineage>
        <taxon>Bacteria</taxon>
        <taxon>Candidatus Roizmaniibacteriota</taxon>
    </lineage>
</organism>
<evidence type="ECO:0000256" key="1">
    <source>
        <dbReference type="ARBA" id="ARBA00001946"/>
    </source>
</evidence>
<reference evidence="5" key="1">
    <citation type="submission" date="2017-09" db="EMBL/GenBank/DDBJ databases">
        <title>Depth-based differentiation of microbial function through sediment-hosted aquifers and enrichment of novel symbionts in the deep terrestrial subsurface.</title>
        <authorList>
            <person name="Probst A.J."/>
            <person name="Ladd B."/>
            <person name="Jarett J.K."/>
            <person name="Geller-Mcgrath D.E."/>
            <person name="Sieber C.M.K."/>
            <person name="Emerson J.B."/>
            <person name="Anantharaman K."/>
            <person name="Thomas B.C."/>
            <person name="Malmstrom R."/>
            <person name="Stieglmeier M."/>
            <person name="Klingl A."/>
            <person name="Woyke T."/>
            <person name="Ryan C.M."/>
            <person name="Banfield J.F."/>
        </authorList>
    </citation>
    <scope>NUCLEOTIDE SEQUENCE [LARGE SCALE GENOMIC DNA]</scope>
</reference>
<dbReference type="GO" id="GO:0016787">
    <property type="term" value="F:hydrolase activity"/>
    <property type="evidence" value="ECO:0007669"/>
    <property type="project" value="UniProtKB-KW"/>
</dbReference>
<evidence type="ECO:0000313" key="4">
    <source>
        <dbReference type="EMBL" id="PIX68474.1"/>
    </source>
</evidence>
<dbReference type="PROSITE" id="PS51462">
    <property type="entry name" value="NUDIX"/>
    <property type="match status" value="1"/>
</dbReference>
<feature type="domain" description="Nudix hydrolase" evidence="3">
    <location>
        <begin position="2"/>
        <end position="133"/>
    </location>
</feature>
<proteinExistence type="predicted"/>
<evidence type="ECO:0000256" key="2">
    <source>
        <dbReference type="ARBA" id="ARBA00022801"/>
    </source>
</evidence>
<dbReference type="Pfam" id="PF00293">
    <property type="entry name" value="NUDIX"/>
    <property type="match status" value="1"/>
</dbReference>
<dbReference type="AlphaFoldDB" id="A0A2M7LK81"/>
<dbReference type="EMBL" id="PFJH01000130">
    <property type="protein sequence ID" value="PIX68474.1"/>
    <property type="molecule type" value="Genomic_DNA"/>
</dbReference>
<dbReference type="Proteomes" id="UP000228500">
    <property type="component" value="Unassembled WGS sequence"/>
</dbReference>
<dbReference type="InterPro" id="IPR015797">
    <property type="entry name" value="NUDIX_hydrolase-like_dom_sf"/>
</dbReference>
<sequence>KANRQAVRSVVLNSQNEVALLYVQKHQYHKLPGGGIEDGEDKLGALSREIHEEVGVDVVIGNEIGTVIEHRDQYGQIQTSHAYISHVSGDGIGQNFTELESSQGFKLRWVSLNEAAQVLMNDTPLNYEGRFIQKRDLAILSWAKKALGV</sequence>
<dbReference type="PANTHER" id="PTHR43046:SF15">
    <property type="entry name" value="MUTT_NUDIX FAMILY PROTEIN"/>
    <property type="match status" value="1"/>
</dbReference>
<comment type="cofactor">
    <cofactor evidence="1">
        <name>Mg(2+)</name>
        <dbReference type="ChEBI" id="CHEBI:18420"/>
    </cofactor>
</comment>
<gene>
    <name evidence="4" type="ORF">COZ40_03090</name>
</gene>
<dbReference type="InterPro" id="IPR000086">
    <property type="entry name" value="NUDIX_hydrolase_dom"/>
</dbReference>
<accession>A0A2M7LK81</accession>